<comment type="caution">
    <text evidence="1">The sequence shown here is derived from an EMBL/GenBank/DDBJ whole genome shotgun (WGS) entry which is preliminary data.</text>
</comment>
<evidence type="ECO:0000313" key="1">
    <source>
        <dbReference type="EMBL" id="MEZ8181135.1"/>
    </source>
</evidence>
<reference evidence="1 2" key="1">
    <citation type="submission" date="2024-06" db="EMBL/GenBank/DDBJ databases">
        <authorList>
            <person name="Steensen K."/>
            <person name="Seneca J."/>
            <person name="Bartlau N."/>
            <person name="Yu A.X."/>
            <person name="Polz M.F."/>
        </authorList>
    </citation>
    <scope>NUCLEOTIDE SEQUENCE [LARGE SCALE GENOMIC DNA]</scope>
    <source>
        <strain evidence="1 2">1F145</strain>
    </source>
</reference>
<name>A0ABV4LSA0_VIBSP</name>
<sequence length="70" mass="7788">MNMSNPGIDSELVKVITGIMEEKVEELSKDANNYEMLLVMKNLTSQLENKIAVEMQGASSYAVLHKIMKG</sequence>
<dbReference type="Proteomes" id="UP001569200">
    <property type="component" value="Unassembled WGS sequence"/>
</dbReference>
<dbReference type="RefSeq" id="WP_371690870.1">
    <property type="nucleotide sequence ID" value="NZ_JBGONW010000004.1"/>
</dbReference>
<dbReference type="EMBL" id="JBGOOW010000008">
    <property type="protein sequence ID" value="MEZ8181135.1"/>
    <property type="molecule type" value="Genomic_DNA"/>
</dbReference>
<gene>
    <name evidence="1" type="ORF">ACED33_10645</name>
</gene>
<proteinExistence type="predicted"/>
<accession>A0ABV4LSA0</accession>
<protein>
    <submittedName>
        <fullName evidence="1">Uncharacterized protein</fullName>
    </submittedName>
</protein>
<evidence type="ECO:0000313" key="2">
    <source>
        <dbReference type="Proteomes" id="UP001569200"/>
    </source>
</evidence>
<keyword evidence="2" id="KW-1185">Reference proteome</keyword>
<organism evidence="1 2">
    <name type="scientific">Vibrio splendidus</name>
    <dbReference type="NCBI Taxonomy" id="29497"/>
    <lineage>
        <taxon>Bacteria</taxon>
        <taxon>Pseudomonadati</taxon>
        <taxon>Pseudomonadota</taxon>
        <taxon>Gammaproteobacteria</taxon>
        <taxon>Vibrionales</taxon>
        <taxon>Vibrionaceae</taxon>
        <taxon>Vibrio</taxon>
    </lineage>
</organism>